<sequence length="46" mass="5582">HRFFTMTGNSQWTDKIETEDTVVSAKNKKPLQQQRNNRQKRNNYSR</sequence>
<protein>
    <submittedName>
        <fullName evidence="2">1055_t:CDS:1</fullName>
    </submittedName>
</protein>
<feature type="region of interest" description="Disordered" evidence="1">
    <location>
        <begin position="23"/>
        <end position="46"/>
    </location>
</feature>
<reference evidence="2" key="1">
    <citation type="submission" date="2021-06" db="EMBL/GenBank/DDBJ databases">
        <authorList>
            <person name="Kallberg Y."/>
            <person name="Tangrot J."/>
            <person name="Rosling A."/>
        </authorList>
    </citation>
    <scope>NUCLEOTIDE SEQUENCE</scope>
    <source>
        <strain evidence="2">CL551</strain>
    </source>
</reference>
<evidence type="ECO:0000313" key="3">
    <source>
        <dbReference type="Proteomes" id="UP000789342"/>
    </source>
</evidence>
<feature type="compositionally biased region" description="Basic residues" evidence="1">
    <location>
        <begin position="37"/>
        <end position="46"/>
    </location>
</feature>
<comment type="caution">
    <text evidence="2">The sequence shown here is derived from an EMBL/GenBank/DDBJ whole genome shotgun (WGS) entry which is preliminary data.</text>
</comment>
<keyword evidence="3" id="KW-1185">Reference proteome</keyword>
<feature type="non-terminal residue" evidence="2">
    <location>
        <position position="46"/>
    </location>
</feature>
<name>A0A9N9JGC4_9GLOM</name>
<dbReference type="EMBL" id="CAJVPV010051389">
    <property type="protein sequence ID" value="CAG8779258.1"/>
    <property type="molecule type" value="Genomic_DNA"/>
</dbReference>
<feature type="non-terminal residue" evidence="2">
    <location>
        <position position="1"/>
    </location>
</feature>
<gene>
    <name evidence="2" type="ORF">AMORRO_LOCUS17185</name>
</gene>
<evidence type="ECO:0000313" key="2">
    <source>
        <dbReference type="EMBL" id="CAG8779258.1"/>
    </source>
</evidence>
<dbReference type="Proteomes" id="UP000789342">
    <property type="component" value="Unassembled WGS sequence"/>
</dbReference>
<accession>A0A9N9JGC4</accession>
<proteinExistence type="predicted"/>
<evidence type="ECO:0000256" key="1">
    <source>
        <dbReference type="SAM" id="MobiDB-lite"/>
    </source>
</evidence>
<organism evidence="2 3">
    <name type="scientific">Acaulospora morrowiae</name>
    <dbReference type="NCBI Taxonomy" id="94023"/>
    <lineage>
        <taxon>Eukaryota</taxon>
        <taxon>Fungi</taxon>
        <taxon>Fungi incertae sedis</taxon>
        <taxon>Mucoromycota</taxon>
        <taxon>Glomeromycotina</taxon>
        <taxon>Glomeromycetes</taxon>
        <taxon>Diversisporales</taxon>
        <taxon>Acaulosporaceae</taxon>
        <taxon>Acaulospora</taxon>
    </lineage>
</organism>
<dbReference type="AlphaFoldDB" id="A0A9N9JGC4"/>